<dbReference type="AlphaFoldDB" id="A0A3S3APC0"/>
<comment type="caution">
    <text evidence="2">The sequence shown here is derived from an EMBL/GenBank/DDBJ whole genome shotgun (WGS) entry which is preliminary data.</text>
</comment>
<feature type="domain" description="Helix-turn-helix" evidence="1">
    <location>
        <begin position="14"/>
        <end position="64"/>
    </location>
</feature>
<dbReference type="EMBL" id="RKLP01000004">
    <property type="protein sequence ID" value="RVW09594.1"/>
    <property type="molecule type" value="Genomic_DNA"/>
</dbReference>
<reference evidence="2 3" key="1">
    <citation type="submission" date="2018-11" db="EMBL/GenBank/DDBJ databases">
        <title>Rhodococcus spongicola sp. nov. and Rhodococcus xishaensis sp. nov. from marine sponges.</title>
        <authorList>
            <person name="Li L."/>
            <person name="Lin H.W."/>
        </authorList>
    </citation>
    <scope>NUCLEOTIDE SEQUENCE [LARGE SCALE GENOMIC DNA]</scope>
    <source>
        <strain evidence="2 3">CCTCC AB2014297</strain>
    </source>
</reference>
<dbReference type="Gene3D" id="1.10.10.10">
    <property type="entry name" value="Winged helix-like DNA-binding domain superfamily/Winged helix DNA-binding domain"/>
    <property type="match status" value="1"/>
</dbReference>
<dbReference type="SUPFAM" id="SSF46955">
    <property type="entry name" value="Putative DNA-binding domain"/>
    <property type="match status" value="1"/>
</dbReference>
<protein>
    <submittedName>
        <fullName evidence="2">DNA-binding protein</fullName>
    </submittedName>
</protein>
<dbReference type="OrthoDB" id="3401953at2"/>
<keyword evidence="2" id="KW-0238">DNA-binding</keyword>
<proteinExistence type="predicted"/>
<sequence>MAAKDSALTTAPTYVSMAEAARMIGVSRVTIHKRVRDGELPAFRVGTGRGAAVRIKVSDLEALLHPIAAGTAD</sequence>
<evidence type="ECO:0000313" key="2">
    <source>
        <dbReference type="EMBL" id="RVW09594.1"/>
    </source>
</evidence>
<name>A0A3S3APC0_9NOCA</name>
<dbReference type="InterPro" id="IPR041657">
    <property type="entry name" value="HTH_17"/>
</dbReference>
<dbReference type="InterPro" id="IPR009061">
    <property type="entry name" value="DNA-bd_dom_put_sf"/>
</dbReference>
<accession>A0A3S3APC0</accession>
<keyword evidence="3" id="KW-1185">Reference proteome</keyword>
<dbReference type="Pfam" id="PF12728">
    <property type="entry name" value="HTH_17"/>
    <property type="match status" value="1"/>
</dbReference>
<dbReference type="Proteomes" id="UP000286208">
    <property type="component" value="Unassembled WGS sequence"/>
</dbReference>
<dbReference type="GO" id="GO:0003677">
    <property type="term" value="F:DNA binding"/>
    <property type="evidence" value="ECO:0007669"/>
    <property type="project" value="UniProtKB-KW"/>
</dbReference>
<dbReference type="InterPro" id="IPR010093">
    <property type="entry name" value="SinI_DNA-bd"/>
</dbReference>
<gene>
    <name evidence="2" type="ORF">EGT67_08930</name>
</gene>
<dbReference type="RefSeq" id="WP_127915731.1">
    <property type="nucleotide sequence ID" value="NZ_RKLP01000004.1"/>
</dbReference>
<dbReference type="InterPro" id="IPR036388">
    <property type="entry name" value="WH-like_DNA-bd_sf"/>
</dbReference>
<evidence type="ECO:0000259" key="1">
    <source>
        <dbReference type="Pfam" id="PF12728"/>
    </source>
</evidence>
<evidence type="ECO:0000313" key="3">
    <source>
        <dbReference type="Proteomes" id="UP000286208"/>
    </source>
</evidence>
<organism evidence="2 3">
    <name type="scientific">Prescottella agglutinans</name>
    <dbReference type="NCBI Taxonomy" id="1644129"/>
    <lineage>
        <taxon>Bacteria</taxon>
        <taxon>Bacillati</taxon>
        <taxon>Actinomycetota</taxon>
        <taxon>Actinomycetes</taxon>
        <taxon>Mycobacteriales</taxon>
        <taxon>Nocardiaceae</taxon>
        <taxon>Prescottella</taxon>
    </lineage>
</organism>
<dbReference type="NCBIfam" id="TIGR01764">
    <property type="entry name" value="excise"/>
    <property type="match status" value="1"/>
</dbReference>